<evidence type="ECO:0000256" key="6">
    <source>
        <dbReference type="ARBA" id="ARBA00022989"/>
    </source>
</evidence>
<dbReference type="Gene3D" id="3.30.2090.10">
    <property type="entry name" value="Multidrug efflux transporter AcrB TolC docking domain, DN and DC subdomains"/>
    <property type="match status" value="2"/>
</dbReference>
<dbReference type="HOGENOM" id="CLU_002755_1_2_0"/>
<dbReference type="Gene3D" id="1.20.1640.10">
    <property type="entry name" value="Multidrug efflux transporter AcrB transmembrane domain"/>
    <property type="match status" value="2"/>
</dbReference>
<dbReference type="PRINTS" id="PR00702">
    <property type="entry name" value="ACRIFLAVINRP"/>
</dbReference>
<dbReference type="KEGG" id="ote:Oter_1122"/>
<keyword evidence="11" id="KW-1185">Reference proteome</keyword>
<keyword evidence="7 9" id="KW-0472">Membrane</keyword>
<feature type="transmembrane region" description="Helical" evidence="9">
    <location>
        <begin position="913"/>
        <end position="933"/>
    </location>
</feature>
<evidence type="ECO:0000256" key="8">
    <source>
        <dbReference type="SAM" id="MobiDB-lite"/>
    </source>
</evidence>
<accession>B1ZNH6</accession>
<dbReference type="SUPFAM" id="SSF82714">
    <property type="entry name" value="Multidrug efflux transporter AcrB TolC docking domain, DN and DC subdomains"/>
    <property type="match status" value="2"/>
</dbReference>
<keyword evidence="5 9" id="KW-0812">Transmembrane</keyword>
<evidence type="ECO:0000313" key="11">
    <source>
        <dbReference type="Proteomes" id="UP000007013"/>
    </source>
</evidence>
<name>B1ZNH6_OPITP</name>
<feature type="transmembrane region" description="Helical" evidence="9">
    <location>
        <begin position="889"/>
        <end position="906"/>
    </location>
</feature>
<sequence>MNLNLSRPFIRRPVASALIALGVVLLGALAYGLLPVAPLPQVDFPTIQVYAQLPGASPETMASSVATPLERALGSIAGVTAIRSNSTQGSTGITLEFDFDRDIDAAARDVQAAINAARGQLPSGMPRNPSYRKVNPSSAPIMALALSSPNLAPGELYDVASTVLAQKLSQVTGVGEVQVWGSALPAVRVQLNPNALAHYGIALDEVRQAIAQTNSLRPRGLIEHGDRHWQVQVSGQLRKAAEYRSLIVRYRDGAPVRLSDVAAVTDSVENRYASGFHNDRAAVLLMVRRQPGANIAATIDAINAQLPGLRALVPADADLALVMDRSPGIRATLREARFTLMLAATLVMLVVLAFLGSPRAALIPSLAIPVSLIATFAIMYLYGFSLNNLSLMALIVAAGLVVDDAIVVLENISRHIERGLSPVRAALKGAGEVGFTLLAMTLSLVTVFVSILFMGGLVERLFREFSITLAAAMLVSLAVSLTLTPSLCSRWLKAKDAAGSRDGAPSRPPGVAGLGEPGAGVRDPGYTSRHRFSLRHYSEASFDAVRRGYARGLTWVLRHPTLMLLIFGGTIALNVALYITIPKGFLPEQDTGQLNGWVRGDDGFSFQIMQPKIETFRQLLLKDPAVADVVGMSGGGSGTSNGWMMIRLKPLSERGEPASEVVNRLRLKVPPVAGGMMWLSVSQDIQMPRTSDAGSYDFTLLSDDLALLRKWAPKVATAMQSLPELTDVDGPTDEGAKQVMLTVDREAARRLGVDMQMVTQVLNNSFSQRQISTIYDHLNQYRVVMELDPIYTEDPVVLDQVQVIGTNGQRVPLSAFTRYEFSLVNDRVGHREQFASENVGFSLAPGVSLEQGLAAIDRAMAQIMLPNEIQGTLAGNAQTFQQSLKRQPLLILVVLVAVYLVLGILYESTVHPLTILSTLPSAGLGALLALRLTGTEFTLIALLGLFLLIGIVMKNAILMIDFALAAERKHGWAPRRAIFEAAQLRLRPILMTNLCALLGSLPLVFATGEGVEMRRPLGLAIAGGLVVSQLLTLFTVPVIYLALDRLRVKVVNAFRSRFRARPAAIRPASAAEPSVTGS</sequence>
<dbReference type="RefSeq" id="WP_012373948.1">
    <property type="nucleotide sequence ID" value="NC_010571.1"/>
</dbReference>
<feature type="transmembrane region" description="Helical" evidence="9">
    <location>
        <begin position="465"/>
        <end position="483"/>
    </location>
</feature>
<dbReference type="GO" id="GO:0042910">
    <property type="term" value="F:xenobiotic transmembrane transporter activity"/>
    <property type="evidence" value="ECO:0007669"/>
    <property type="project" value="TreeGrafter"/>
</dbReference>
<protein>
    <submittedName>
        <fullName evidence="10">Acriflavin resistance protein</fullName>
    </submittedName>
</protein>
<comment type="subcellular location">
    <subcellularLocation>
        <location evidence="1">Cell inner membrane</location>
        <topology evidence="1">Multi-pass membrane protein</topology>
    </subcellularLocation>
</comment>
<feature type="transmembrane region" description="Helical" evidence="9">
    <location>
        <begin position="939"/>
        <end position="965"/>
    </location>
</feature>
<feature type="transmembrane region" description="Helical" evidence="9">
    <location>
        <begin position="362"/>
        <end position="383"/>
    </location>
</feature>
<evidence type="ECO:0000256" key="7">
    <source>
        <dbReference type="ARBA" id="ARBA00023136"/>
    </source>
</evidence>
<feature type="transmembrane region" description="Helical" evidence="9">
    <location>
        <begin position="1017"/>
        <end position="1043"/>
    </location>
</feature>
<dbReference type="SUPFAM" id="SSF82693">
    <property type="entry name" value="Multidrug efflux transporter AcrB pore domain, PN1, PN2, PC1 and PC2 subdomains"/>
    <property type="match status" value="3"/>
</dbReference>
<organism evidence="10 11">
    <name type="scientific">Opitutus terrae (strain DSM 11246 / JCM 15787 / PB90-1)</name>
    <dbReference type="NCBI Taxonomy" id="452637"/>
    <lineage>
        <taxon>Bacteria</taxon>
        <taxon>Pseudomonadati</taxon>
        <taxon>Verrucomicrobiota</taxon>
        <taxon>Opitutia</taxon>
        <taxon>Opitutales</taxon>
        <taxon>Opitutaceae</taxon>
        <taxon>Opitutus</taxon>
    </lineage>
</organism>
<evidence type="ECO:0000256" key="9">
    <source>
        <dbReference type="SAM" id="Phobius"/>
    </source>
</evidence>
<evidence type="ECO:0000256" key="2">
    <source>
        <dbReference type="ARBA" id="ARBA00022448"/>
    </source>
</evidence>
<dbReference type="STRING" id="452637.Oter_1122"/>
<evidence type="ECO:0000256" key="5">
    <source>
        <dbReference type="ARBA" id="ARBA00022692"/>
    </source>
</evidence>
<feature type="transmembrane region" description="Helical" evidence="9">
    <location>
        <begin position="433"/>
        <end position="453"/>
    </location>
</feature>
<keyword evidence="3" id="KW-1003">Cell membrane</keyword>
<evidence type="ECO:0000256" key="3">
    <source>
        <dbReference type="ARBA" id="ARBA00022475"/>
    </source>
</evidence>
<dbReference type="GO" id="GO:0005886">
    <property type="term" value="C:plasma membrane"/>
    <property type="evidence" value="ECO:0007669"/>
    <property type="project" value="UniProtKB-SubCell"/>
</dbReference>
<feature type="transmembrane region" description="Helical" evidence="9">
    <location>
        <begin position="336"/>
        <end position="355"/>
    </location>
</feature>
<keyword evidence="2" id="KW-0813">Transport</keyword>
<dbReference type="eggNOG" id="COG0841">
    <property type="taxonomic scope" value="Bacteria"/>
</dbReference>
<dbReference type="Gene3D" id="3.30.70.1430">
    <property type="entry name" value="Multidrug efflux transporter AcrB pore domain"/>
    <property type="match status" value="2"/>
</dbReference>
<evidence type="ECO:0000256" key="4">
    <source>
        <dbReference type="ARBA" id="ARBA00022519"/>
    </source>
</evidence>
<evidence type="ECO:0000256" key="1">
    <source>
        <dbReference type="ARBA" id="ARBA00004429"/>
    </source>
</evidence>
<feature type="transmembrane region" description="Helical" evidence="9">
    <location>
        <begin position="561"/>
        <end position="581"/>
    </location>
</feature>
<keyword evidence="6 9" id="KW-1133">Transmembrane helix</keyword>
<evidence type="ECO:0000313" key="10">
    <source>
        <dbReference type="EMBL" id="ACB74410.1"/>
    </source>
</evidence>
<dbReference type="PANTHER" id="PTHR32063">
    <property type="match status" value="1"/>
</dbReference>
<dbReference type="InterPro" id="IPR027463">
    <property type="entry name" value="AcrB_DN_DC_subdom"/>
</dbReference>
<dbReference type="AlphaFoldDB" id="B1ZNH6"/>
<keyword evidence="4" id="KW-0997">Cell inner membrane</keyword>
<feature type="transmembrane region" description="Helical" evidence="9">
    <location>
        <begin position="986"/>
        <end position="1005"/>
    </location>
</feature>
<gene>
    <name evidence="10" type="ordered locus">Oter_1122</name>
</gene>
<reference evidence="10 11" key="1">
    <citation type="journal article" date="2011" name="J. Bacteriol.">
        <title>Genome sequence of the verrucomicrobium Opitutus terrae PB90-1, an abundant inhabitant of rice paddy soil ecosystems.</title>
        <authorList>
            <person name="van Passel M.W."/>
            <person name="Kant R."/>
            <person name="Palva A."/>
            <person name="Copeland A."/>
            <person name="Lucas S."/>
            <person name="Lapidus A."/>
            <person name="Glavina del Rio T."/>
            <person name="Pitluck S."/>
            <person name="Goltsman E."/>
            <person name="Clum A."/>
            <person name="Sun H."/>
            <person name="Schmutz J."/>
            <person name="Larimer F.W."/>
            <person name="Land M.L."/>
            <person name="Hauser L."/>
            <person name="Kyrpides N."/>
            <person name="Mikhailova N."/>
            <person name="Richardson P.P."/>
            <person name="Janssen P.H."/>
            <person name="de Vos W.M."/>
            <person name="Smidt H."/>
        </authorList>
    </citation>
    <scope>NUCLEOTIDE SEQUENCE [LARGE SCALE GENOMIC DNA]</scope>
    <source>
        <strain evidence="11">DSM 11246 / JCM 15787 / PB90-1</strain>
    </source>
</reference>
<dbReference type="SUPFAM" id="SSF82866">
    <property type="entry name" value="Multidrug efflux transporter AcrB transmembrane domain"/>
    <property type="match status" value="2"/>
</dbReference>
<proteinExistence type="predicted"/>
<dbReference type="FunFam" id="3.30.70.1430:FF:000001">
    <property type="entry name" value="Efflux pump membrane transporter"/>
    <property type="match status" value="1"/>
</dbReference>
<feature type="transmembrane region" description="Helical" evidence="9">
    <location>
        <begin position="389"/>
        <end position="412"/>
    </location>
</feature>
<dbReference type="InterPro" id="IPR001036">
    <property type="entry name" value="Acrflvin-R"/>
</dbReference>
<dbReference type="OrthoDB" id="9757876at2"/>
<dbReference type="FunFam" id="1.20.1640.10:FF:000001">
    <property type="entry name" value="Efflux pump membrane transporter"/>
    <property type="match status" value="1"/>
</dbReference>
<dbReference type="Pfam" id="PF00873">
    <property type="entry name" value="ACR_tran"/>
    <property type="match status" value="1"/>
</dbReference>
<feature type="region of interest" description="Disordered" evidence="8">
    <location>
        <begin position="498"/>
        <end position="523"/>
    </location>
</feature>
<dbReference type="Proteomes" id="UP000007013">
    <property type="component" value="Chromosome"/>
</dbReference>
<dbReference type="Gene3D" id="3.30.70.1440">
    <property type="entry name" value="Multidrug efflux transporter AcrB pore domain"/>
    <property type="match status" value="1"/>
</dbReference>
<dbReference type="EMBL" id="CP001032">
    <property type="protein sequence ID" value="ACB74410.1"/>
    <property type="molecule type" value="Genomic_DNA"/>
</dbReference>
<dbReference type="Gene3D" id="3.30.70.1320">
    <property type="entry name" value="Multidrug efflux transporter AcrB pore domain like"/>
    <property type="match status" value="1"/>
</dbReference>
<dbReference type="PANTHER" id="PTHR32063:SF34">
    <property type="entry name" value="MULTIDRUG RESISTANCE PROTEIN MDTC"/>
    <property type="match status" value="1"/>
</dbReference>